<dbReference type="Proteomes" id="UP000037507">
    <property type="component" value="Unassembled WGS sequence"/>
</dbReference>
<evidence type="ECO:0000259" key="1">
    <source>
        <dbReference type="Pfam" id="PF21217"/>
    </source>
</evidence>
<name>A0A2T7UG72_9BURK</name>
<accession>A0A2T7UG72</accession>
<dbReference type="STRING" id="1293045.H663_04275"/>
<proteinExistence type="predicted"/>
<dbReference type="InterPro" id="IPR048851">
    <property type="entry name" value="PaaA2_dom"/>
</dbReference>
<sequence length="144" mass="16053">MLTLTQTQFQAALAHGAIKSVELVPQGPRFCVKLVTRTGEALLVQARSAVPRLFGTTDSALKLLHKMGVQRIVLDHLDEWQPEQVALQKRSRPDRAQALTRAAEYDRWVAAKVEASRDDPRPDVSHEEWQALRAAKLAARIDGP</sequence>
<reference evidence="2" key="1">
    <citation type="submission" date="2017-04" db="EMBL/GenBank/DDBJ databases">
        <title>Unexpected and diverse lifestyles within the genus Limnohabitans.</title>
        <authorList>
            <person name="Kasalicky V."/>
            <person name="Mehrshad M."/>
            <person name="Andrei S.-A."/>
            <person name="Salcher M."/>
            <person name="Kratochvilova H."/>
            <person name="Simek K."/>
            <person name="Ghai R."/>
        </authorList>
    </citation>
    <scope>NUCLEOTIDE SEQUENCE [LARGE SCALE GENOMIC DNA]</scope>
    <source>
        <strain evidence="2">II-D5</strain>
    </source>
</reference>
<evidence type="ECO:0000313" key="2">
    <source>
        <dbReference type="EMBL" id="PVE43608.1"/>
    </source>
</evidence>
<dbReference type="RefSeq" id="WP_053170141.1">
    <property type="nucleotide sequence ID" value="NZ_LFYT02000005.1"/>
</dbReference>
<keyword evidence="3" id="KW-1185">Reference proteome</keyword>
<evidence type="ECO:0000313" key="3">
    <source>
        <dbReference type="Proteomes" id="UP000037507"/>
    </source>
</evidence>
<organism evidence="2 3">
    <name type="scientific">Limnohabitans planktonicus II-D5</name>
    <dbReference type="NCBI Taxonomy" id="1293045"/>
    <lineage>
        <taxon>Bacteria</taxon>
        <taxon>Pseudomonadati</taxon>
        <taxon>Pseudomonadota</taxon>
        <taxon>Betaproteobacteria</taxon>
        <taxon>Burkholderiales</taxon>
        <taxon>Comamonadaceae</taxon>
        <taxon>Limnohabitans</taxon>
    </lineage>
</organism>
<gene>
    <name evidence="2" type="ORF">H663_006340</name>
</gene>
<dbReference type="Pfam" id="PF21217">
    <property type="entry name" value="PaaA2"/>
    <property type="match status" value="1"/>
</dbReference>
<dbReference type="AlphaFoldDB" id="A0A2T7UG72"/>
<dbReference type="Gene3D" id="6.20.450.20">
    <property type="match status" value="1"/>
</dbReference>
<protein>
    <recommendedName>
        <fullName evidence="1">Stability determinant domain-containing protein</fullName>
    </recommendedName>
</protein>
<feature type="domain" description="Stability determinant" evidence="1">
    <location>
        <begin position="102"/>
        <end position="128"/>
    </location>
</feature>
<comment type="caution">
    <text evidence="2">The sequence shown here is derived from an EMBL/GenBank/DDBJ whole genome shotgun (WGS) entry which is preliminary data.</text>
</comment>
<dbReference type="OrthoDB" id="1666683at2"/>
<dbReference type="EMBL" id="LFYT02000005">
    <property type="protein sequence ID" value="PVE43608.1"/>
    <property type="molecule type" value="Genomic_DNA"/>
</dbReference>